<organism evidence="5 6">
    <name type="scientific">Saccharopolyspora karakumensis</name>
    <dbReference type="NCBI Taxonomy" id="2530386"/>
    <lineage>
        <taxon>Bacteria</taxon>
        <taxon>Bacillati</taxon>
        <taxon>Actinomycetota</taxon>
        <taxon>Actinomycetes</taxon>
        <taxon>Pseudonocardiales</taxon>
        <taxon>Pseudonocardiaceae</taxon>
        <taxon>Saccharopolyspora</taxon>
    </lineage>
</organism>
<proteinExistence type="predicted"/>
<keyword evidence="2" id="KW-0442">Lipid degradation</keyword>
<comment type="caution">
    <text evidence="5">The sequence shown here is derived from an EMBL/GenBank/DDBJ whole genome shotgun (WGS) entry which is preliminary data.</text>
</comment>
<dbReference type="PANTHER" id="PTHR10272:SF0">
    <property type="entry name" value="PLATELET-ACTIVATING FACTOR ACETYLHYDROLASE"/>
    <property type="match status" value="1"/>
</dbReference>
<dbReference type="Proteomes" id="UP000294723">
    <property type="component" value="Unassembled WGS sequence"/>
</dbReference>
<evidence type="ECO:0000313" key="6">
    <source>
        <dbReference type="Proteomes" id="UP000294723"/>
    </source>
</evidence>
<evidence type="ECO:0000256" key="3">
    <source>
        <dbReference type="ARBA" id="ARBA00023098"/>
    </source>
</evidence>
<dbReference type="EMBL" id="SMLA01000076">
    <property type="protein sequence ID" value="TDD81568.1"/>
    <property type="molecule type" value="Genomic_DNA"/>
</dbReference>
<reference evidence="5 6" key="1">
    <citation type="submission" date="2019-03" db="EMBL/GenBank/DDBJ databases">
        <title>Draft genome sequences of novel Actinobacteria.</title>
        <authorList>
            <person name="Sahin N."/>
            <person name="Ay H."/>
            <person name="Saygin H."/>
        </authorList>
    </citation>
    <scope>NUCLEOTIDE SEQUENCE [LARGE SCALE GENOMIC DNA]</scope>
    <source>
        <strain evidence="5 6">5K548</strain>
    </source>
</reference>
<keyword evidence="4" id="KW-0732">Signal</keyword>
<protein>
    <submittedName>
        <fullName evidence="5">Alpha/beta hydrolase</fullName>
    </submittedName>
</protein>
<evidence type="ECO:0000256" key="2">
    <source>
        <dbReference type="ARBA" id="ARBA00022963"/>
    </source>
</evidence>
<accession>A0A4R5B5P3</accession>
<dbReference type="GO" id="GO:0003847">
    <property type="term" value="F:1-alkyl-2-acetylglycerophosphocholine esterase activity"/>
    <property type="evidence" value="ECO:0007669"/>
    <property type="project" value="TreeGrafter"/>
</dbReference>
<keyword evidence="3" id="KW-0443">Lipid metabolism</keyword>
<dbReference type="PANTHER" id="PTHR10272">
    <property type="entry name" value="PLATELET-ACTIVATING FACTOR ACETYLHYDROLASE"/>
    <property type="match status" value="1"/>
</dbReference>
<dbReference type="AlphaFoldDB" id="A0A4R5B5P3"/>
<evidence type="ECO:0000256" key="1">
    <source>
        <dbReference type="ARBA" id="ARBA00022801"/>
    </source>
</evidence>
<evidence type="ECO:0000313" key="5">
    <source>
        <dbReference type="EMBL" id="TDD81568.1"/>
    </source>
</evidence>
<dbReference type="RefSeq" id="WP_132686478.1">
    <property type="nucleotide sequence ID" value="NZ_SMLA01000076.1"/>
</dbReference>
<dbReference type="SUPFAM" id="SSF53474">
    <property type="entry name" value="alpha/beta-Hydrolases"/>
    <property type="match status" value="1"/>
</dbReference>
<name>A0A4R5B5P3_9PSEU</name>
<keyword evidence="1 5" id="KW-0378">Hydrolase</keyword>
<dbReference type="InterPro" id="IPR029058">
    <property type="entry name" value="AB_hydrolase_fold"/>
</dbReference>
<sequence length="360" mass="38825">MRWIRMLLCALVLLCLAPQASARTAPPSLPPPQGAFPVGEVSFPLVDPARADPWHPAGGPRTLMTTLRYPAVEGRGEQAEYMHPEVARQSTANWLVDVPPEQVAATRTHGEQAAIPRPGRWPLVVLSPGFSLPRATVSSLAEHLAGSGYAVATVDHLHEAPIVLPDGRVVPCTEPVPCGLHDLQPVVESRVVDLGSVVDQLSALPFVDGERIGVAGHSLGGASALTLQRRDPRIDAAANLDGTLYRPESVAGLDRPALLLRSGEAWEGGQDPTWDQAWPGIHGWKRWLAIRGTDHSSFTDIWLIIDQLTGQSPPLDPARAIDVTRTYLAAFFDQHLKHEPRPVLDAPSPRFPEVVFVGAG</sequence>
<feature type="signal peptide" evidence="4">
    <location>
        <begin position="1"/>
        <end position="22"/>
    </location>
</feature>
<gene>
    <name evidence="5" type="ORF">E1202_28810</name>
</gene>
<dbReference type="GO" id="GO:0016042">
    <property type="term" value="P:lipid catabolic process"/>
    <property type="evidence" value="ECO:0007669"/>
    <property type="project" value="UniProtKB-KW"/>
</dbReference>
<keyword evidence="6" id="KW-1185">Reference proteome</keyword>
<feature type="chain" id="PRO_5020432044" evidence="4">
    <location>
        <begin position="23"/>
        <end position="360"/>
    </location>
</feature>
<dbReference type="Gene3D" id="3.40.50.1820">
    <property type="entry name" value="alpha/beta hydrolase"/>
    <property type="match status" value="1"/>
</dbReference>
<evidence type="ECO:0000256" key="4">
    <source>
        <dbReference type="SAM" id="SignalP"/>
    </source>
</evidence>
<dbReference type="Pfam" id="PF03403">
    <property type="entry name" value="PAF-AH_p_II"/>
    <property type="match status" value="2"/>
</dbReference>